<dbReference type="Gene3D" id="3.40.50.150">
    <property type="entry name" value="Vaccinia Virus protein VP39"/>
    <property type="match status" value="1"/>
</dbReference>
<dbReference type="PANTHER" id="PTHR13370">
    <property type="entry name" value="RNA METHYLASE-RELATED"/>
    <property type="match status" value="1"/>
</dbReference>
<evidence type="ECO:0000256" key="9">
    <source>
        <dbReference type="ARBA" id="ARBA00066937"/>
    </source>
</evidence>
<dbReference type="GO" id="GO:0000049">
    <property type="term" value="F:tRNA binding"/>
    <property type="evidence" value="ECO:0007669"/>
    <property type="project" value="UniProtKB-UniRule"/>
</dbReference>
<comment type="similarity">
    <text evidence="10">Belongs to the class I-like SAM-binding methyltransferase superfamily. TRM11 methyltransferase family.</text>
</comment>
<evidence type="ECO:0000256" key="8">
    <source>
        <dbReference type="ARBA" id="ARBA00022884"/>
    </source>
</evidence>
<dbReference type="EC" id="2.1.1.214" evidence="9"/>
<evidence type="ECO:0000256" key="3">
    <source>
        <dbReference type="ARBA" id="ARBA00022555"/>
    </source>
</evidence>
<dbReference type="Pfam" id="PF25904">
    <property type="entry name" value="Tmrp11_N"/>
    <property type="match status" value="1"/>
</dbReference>
<keyword evidence="3 10" id="KW-0820">tRNA-binding</keyword>
<evidence type="ECO:0000259" key="13">
    <source>
        <dbReference type="Pfam" id="PF25904"/>
    </source>
</evidence>
<evidence type="ECO:0000256" key="11">
    <source>
        <dbReference type="SAM" id="MobiDB-lite"/>
    </source>
</evidence>
<dbReference type="PIRSF" id="PIRSF017259">
    <property type="entry name" value="tRNA_mtfrase_TRM11"/>
    <property type="match status" value="1"/>
</dbReference>
<dbReference type="GO" id="GO:0005737">
    <property type="term" value="C:cytoplasm"/>
    <property type="evidence" value="ECO:0007669"/>
    <property type="project" value="UniProtKB-SubCell"/>
</dbReference>
<evidence type="ECO:0000256" key="2">
    <source>
        <dbReference type="ARBA" id="ARBA00022490"/>
    </source>
</evidence>
<evidence type="ECO:0000259" key="12">
    <source>
        <dbReference type="Pfam" id="PF01170"/>
    </source>
</evidence>
<dbReference type="InterPro" id="IPR002052">
    <property type="entry name" value="DNA_methylase_N6_adenine_CS"/>
</dbReference>
<keyword evidence="6 10" id="KW-0949">S-adenosyl-L-methionine</keyword>
<evidence type="ECO:0000256" key="4">
    <source>
        <dbReference type="ARBA" id="ARBA00022603"/>
    </source>
</evidence>
<comment type="subcellular location">
    <subcellularLocation>
        <location evidence="1">Cytoplasm</location>
    </subcellularLocation>
</comment>
<dbReference type="GO" id="GO:0160102">
    <property type="term" value="F:tRNA (guanine(10)-N2)-methyltransferase activity"/>
    <property type="evidence" value="ECO:0007669"/>
    <property type="project" value="UniProtKB-EC"/>
</dbReference>
<dbReference type="PROSITE" id="PS51627">
    <property type="entry name" value="SAM_MT_TRM11"/>
    <property type="match status" value="1"/>
</dbReference>
<evidence type="ECO:0000256" key="5">
    <source>
        <dbReference type="ARBA" id="ARBA00022679"/>
    </source>
</evidence>
<dbReference type="InterPro" id="IPR016691">
    <property type="entry name" value="TRMT11"/>
</dbReference>
<feature type="domain" description="tRNA (guanine(10)-N(2))-methyltransferase TRMT11 N-terminal" evidence="13">
    <location>
        <begin position="26"/>
        <end position="200"/>
    </location>
</feature>
<evidence type="ECO:0000256" key="6">
    <source>
        <dbReference type="ARBA" id="ARBA00022691"/>
    </source>
</evidence>
<dbReference type="InterPro" id="IPR029063">
    <property type="entry name" value="SAM-dependent_MTases_sf"/>
</dbReference>
<keyword evidence="4 10" id="KW-0489">Methyltransferase</keyword>
<keyword evidence="7 10" id="KW-0819">tRNA processing</keyword>
<evidence type="ECO:0000256" key="7">
    <source>
        <dbReference type="ARBA" id="ARBA00022694"/>
    </source>
</evidence>
<gene>
    <name evidence="14" type="ORF">ASTO00021_LOCUS14142</name>
</gene>
<dbReference type="InterPro" id="IPR000241">
    <property type="entry name" value="RlmKL-like_Mtase"/>
</dbReference>
<dbReference type="Pfam" id="PF01170">
    <property type="entry name" value="UPF0020"/>
    <property type="match status" value="1"/>
</dbReference>
<dbReference type="PRINTS" id="PR00507">
    <property type="entry name" value="N12N6MTFRASE"/>
</dbReference>
<evidence type="ECO:0000313" key="14">
    <source>
        <dbReference type="EMBL" id="CAE0444088.1"/>
    </source>
</evidence>
<keyword evidence="8 10" id="KW-0694">RNA-binding</keyword>
<dbReference type="GO" id="GO:0008033">
    <property type="term" value="P:tRNA processing"/>
    <property type="evidence" value="ECO:0007669"/>
    <property type="project" value="UniProtKB-UniRule"/>
</dbReference>
<proteinExistence type="inferred from homology"/>
<feature type="region of interest" description="Disordered" evidence="11">
    <location>
        <begin position="451"/>
        <end position="494"/>
    </location>
</feature>
<name>A0A7S3PME6_9STRA</name>
<feature type="domain" description="Ribosomal RNA large subunit methyltransferase K/L-like methyltransferase" evidence="12">
    <location>
        <begin position="213"/>
        <end position="334"/>
    </location>
</feature>
<keyword evidence="2" id="KW-0963">Cytoplasm</keyword>
<feature type="compositionally biased region" description="Basic and acidic residues" evidence="11">
    <location>
        <begin position="465"/>
        <end position="480"/>
    </location>
</feature>
<dbReference type="GO" id="GO:0043527">
    <property type="term" value="C:tRNA methyltransferase complex"/>
    <property type="evidence" value="ECO:0007669"/>
    <property type="project" value="UniProtKB-ARBA"/>
</dbReference>
<protein>
    <recommendedName>
        <fullName evidence="9">tRNA (guanine(10)-N(2))-methyltransferase</fullName>
        <ecNumber evidence="9">2.1.1.214</ecNumber>
    </recommendedName>
</protein>
<organism evidence="14">
    <name type="scientific">Aplanochytrium stocchinoi</name>
    <dbReference type="NCBI Taxonomy" id="215587"/>
    <lineage>
        <taxon>Eukaryota</taxon>
        <taxon>Sar</taxon>
        <taxon>Stramenopiles</taxon>
        <taxon>Bigyra</taxon>
        <taxon>Labyrinthulomycetes</taxon>
        <taxon>Thraustochytrida</taxon>
        <taxon>Thraustochytriidae</taxon>
        <taxon>Aplanochytrium</taxon>
    </lineage>
</organism>
<accession>A0A7S3PME6</accession>
<evidence type="ECO:0000256" key="10">
    <source>
        <dbReference type="PROSITE-ProRule" id="PRU00959"/>
    </source>
</evidence>
<dbReference type="PANTHER" id="PTHR13370:SF3">
    <property type="entry name" value="TRNA (GUANINE(10)-N2)-METHYLTRANSFERASE HOMOLOG"/>
    <property type="match status" value="1"/>
</dbReference>
<reference evidence="14" key="1">
    <citation type="submission" date="2021-01" db="EMBL/GenBank/DDBJ databases">
        <authorList>
            <person name="Corre E."/>
            <person name="Pelletier E."/>
            <person name="Niang G."/>
            <person name="Scheremetjew M."/>
            <person name="Finn R."/>
            <person name="Kale V."/>
            <person name="Holt S."/>
            <person name="Cochrane G."/>
            <person name="Meng A."/>
            <person name="Brown T."/>
            <person name="Cohen L."/>
        </authorList>
    </citation>
    <scope>NUCLEOTIDE SEQUENCE</scope>
    <source>
        <strain evidence="14">GSBS06</strain>
    </source>
</reference>
<evidence type="ECO:0000256" key="1">
    <source>
        <dbReference type="ARBA" id="ARBA00004496"/>
    </source>
</evidence>
<dbReference type="AlphaFoldDB" id="A0A7S3PME6"/>
<dbReference type="EMBL" id="HBIN01018541">
    <property type="protein sequence ID" value="CAE0444088.1"/>
    <property type="molecule type" value="Transcribed_RNA"/>
</dbReference>
<dbReference type="SUPFAM" id="SSF53335">
    <property type="entry name" value="S-adenosyl-L-methionine-dependent methyltransferases"/>
    <property type="match status" value="1"/>
</dbReference>
<keyword evidence="5 10" id="KW-0808">Transferase</keyword>
<dbReference type="PROSITE" id="PS00092">
    <property type="entry name" value="N6_MTASE"/>
    <property type="match status" value="1"/>
</dbReference>
<sequence length="494" mass="56653">MDVEDVDMSVSSSRTISRDDCYERGKYLIVFRVNRVEFWLEELDSLLDMAGLDPDDVYDRSSASLERPFLRCWFPDDSKAKLVASRSALIRFIIELWGWGSTYDEVLEKISGAPEERKKKYLEDGHCLPWRMDAFAFGRKLSTAEQEDRRNKIAPINLKGPIKMRHENLTQFYILENVQPPEFNASGIPFHVYFGRLVASGIYDIIDKMTLKKRNFLGPTSTETELSFLMANQAKAGKGKIILDPFVGTGSLLIPCTYFGSYCYGADIDARILEGKNSKNAFSNFDQYGLQKPDLWRMDFSPRGCCIRAPPEGLFDAIVCDPPYGIRAGARKSGSRRKLIKPVPEKYKENHIPQTQVYESYDLMPDLVDNAARLLVQGGRLVYLLPVATETYTDDVLPKHPCMKVVANSEDFLTMKISRRLVTMEKILSYDINKQDMYRQETRKHANLLKDNNELPGKYGTEGTKLTKADRRAMKKETREQRRKRKVEKLTTDS</sequence>
<dbReference type="GO" id="GO:0032259">
    <property type="term" value="P:methylation"/>
    <property type="evidence" value="ECO:0007669"/>
    <property type="project" value="UniProtKB-UniRule"/>
</dbReference>
<dbReference type="InterPro" id="IPR059073">
    <property type="entry name" value="TRMT11_N"/>
</dbReference>